<dbReference type="InterPro" id="IPR003597">
    <property type="entry name" value="Ig_C1-set"/>
</dbReference>
<dbReference type="Proteomes" id="UP000265080">
    <property type="component" value="Chromosome 9"/>
</dbReference>
<dbReference type="Pfam" id="PF07654">
    <property type="entry name" value="C1-set"/>
    <property type="match status" value="1"/>
</dbReference>
<keyword evidence="6" id="KW-1185">Reference proteome</keyword>
<dbReference type="PROSITE" id="PS50835">
    <property type="entry name" value="IG_LIKE"/>
    <property type="match status" value="2"/>
</dbReference>
<accession>A0A3P8RY61</accession>
<dbReference type="SMART" id="SM00407">
    <property type="entry name" value="IGc1"/>
    <property type="match status" value="1"/>
</dbReference>
<keyword evidence="2" id="KW-0812">Transmembrane</keyword>
<keyword evidence="2" id="KW-0472">Membrane</keyword>
<dbReference type="InterPro" id="IPR003599">
    <property type="entry name" value="Ig_sub"/>
</dbReference>
<dbReference type="InterPro" id="IPR007110">
    <property type="entry name" value="Ig-like_dom"/>
</dbReference>
<dbReference type="GeneTree" id="ENSGT00940000165285"/>
<dbReference type="Gene3D" id="2.60.40.10">
    <property type="entry name" value="Immunoglobulins"/>
    <property type="match status" value="3"/>
</dbReference>
<evidence type="ECO:0000256" key="3">
    <source>
        <dbReference type="SAM" id="SignalP"/>
    </source>
</evidence>
<dbReference type="SMART" id="SM00409">
    <property type="entry name" value="IG"/>
    <property type="match status" value="2"/>
</dbReference>
<dbReference type="PROSITE" id="PS51257">
    <property type="entry name" value="PROKAR_LIPOPROTEIN"/>
    <property type="match status" value="1"/>
</dbReference>
<dbReference type="STRING" id="161767.ENSAPEP00000004807"/>
<reference evidence="5" key="2">
    <citation type="submission" date="2025-08" db="UniProtKB">
        <authorList>
            <consortium name="Ensembl"/>
        </authorList>
    </citation>
    <scope>IDENTIFICATION</scope>
</reference>
<feature type="domain" description="Ig-like" evidence="4">
    <location>
        <begin position="155"/>
        <end position="270"/>
    </location>
</feature>
<evidence type="ECO:0000259" key="4">
    <source>
        <dbReference type="PROSITE" id="PS50835"/>
    </source>
</evidence>
<organism evidence="5 6">
    <name type="scientific">Amphiprion percula</name>
    <name type="common">Orange clownfish</name>
    <name type="synonym">Lutjanus percula</name>
    <dbReference type="NCBI Taxonomy" id="161767"/>
    <lineage>
        <taxon>Eukaryota</taxon>
        <taxon>Metazoa</taxon>
        <taxon>Chordata</taxon>
        <taxon>Craniata</taxon>
        <taxon>Vertebrata</taxon>
        <taxon>Euteleostomi</taxon>
        <taxon>Actinopterygii</taxon>
        <taxon>Neopterygii</taxon>
        <taxon>Teleostei</taxon>
        <taxon>Neoteleostei</taxon>
        <taxon>Acanthomorphata</taxon>
        <taxon>Ovalentaria</taxon>
        <taxon>Pomacentridae</taxon>
        <taxon>Amphiprion</taxon>
    </lineage>
</organism>
<keyword evidence="3" id="KW-0732">Signal</keyword>
<dbReference type="InterPro" id="IPR013783">
    <property type="entry name" value="Ig-like_fold"/>
</dbReference>
<name>A0A3P8RY61_AMPPE</name>
<evidence type="ECO:0000313" key="6">
    <source>
        <dbReference type="Proteomes" id="UP000265080"/>
    </source>
</evidence>
<dbReference type="OMA" id="HWPTIAD"/>
<dbReference type="AlphaFoldDB" id="A0A3P8RY61"/>
<keyword evidence="2" id="KW-1133">Transmembrane helix</keyword>
<dbReference type="InterPro" id="IPR036179">
    <property type="entry name" value="Ig-like_dom_sf"/>
</dbReference>
<protein>
    <recommendedName>
        <fullName evidence="4">Ig-like domain-containing protein</fullName>
    </recommendedName>
</protein>
<dbReference type="PANTHER" id="PTHR23411">
    <property type="entry name" value="TAPASIN"/>
    <property type="match status" value="1"/>
</dbReference>
<keyword evidence="1" id="KW-0393">Immunoglobulin domain</keyword>
<evidence type="ECO:0000256" key="1">
    <source>
        <dbReference type="ARBA" id="ARBA00023319"/>
    </source>
</evidence>
<feature type="signal peptide" evidence="3">
    <location>
        <begin position="1"/>
        <end position="19"/>
    </location>
</feature>
<feature type="domain" description="Ig-like" evidence="4">
    <location>
        <begin position="279"/>
        <end position="386"/>
    </location>
</feature>
<feature type="transmembrane region" description="Helical" evidence="2">
    <location>
        <begin position="397"/>
        <end position="416"/>
    </location>
</feature>
<evidence type="ECO:0000256" key="2">
    <source>
        <dbReference type="SAM" id="Phobius"/>
    </source>
</evidence>
<feature type="chain" id="PRO_5018030282" description="Ig-like domain-containing protein" evidence="3">
    <location>
        <begin position="20"/>
        <end position="439"/>
    </location>
</feature>
<dbReference type="SUPFAM" id="SSF48726">
    <property type="entry name" value="Immunoglobulin"/>
    <property type="match status" value="2"/>
</dbReference>
<dbReference type="PROSITE" id="PS00290">
    <property type="entry name" value="IG_MHC"/>
    <property type="match status" value="1"/>
</dbReference>
<reference evidence="5 6" key="1">
    <citation type="submission" date="2018-03" db="EMBL/GenBank/DDBJ databases">
        <title>Finding Nemo's genes: A chromosome-scale reference assembly of the genome of the orange clownfish Amphiprion percula.</title>
        <authorList>
            <person name="Lehmann R."/>
        </authorList>
    </citation>
    <scope>NUCLEOTIDE SEQUENCE</scope>
</reference>
<reference evidence="5" key="3">
    <citation type="submission" date="2025-09" db="UniProtKB">
        <authorList>
            <consortium name="Ensembl"/>
        </authorList>
    </citation>
    <scope>IDENTIFICATION</scope>
</reference>
<proteinExistence type="predicted"/>
<sequence length="439" mass="49329">MALILKIFIYFYLSAGVQGVHQIAGLSCQFIDEHVTVNNESHVETQLIYREAMLQFGQTGDSPVNPRAITFLVTGSKLDLRRYMKRVEAEQVECELRRYSTEGIHVRWPVQGAQGYNRWFRCTLKHIKGLFTVTGFLRHPSDQPAPGEHDYLHWPTIADGETLTITVAMVIKTQSPSVKAGLGSPGKLHCQFAIDHKAPKVTVEWHRLLRGGRIKLFSHNSSSGRPNGIGVRLKDLADGDASYNLHSAEMNSEGRYICSVSVAPLSADLDINLHTEEPPRVSLNVEPTVSLQEGQDKKIICEAKGYYPLDVDIRWYKQKVVMPNQTINAALPKMLAVFRQNGHKLNKDDTYSVSAFFYLEASLSDSGKEFTCSVSHQSLRDPIKISFILNVEEPVSWLFNLILSLTGITIIAILYTRRYRRSGRRQSAQKKPFGGVSVV</sequence>
<dbReference type="InterPro" id="IPR003006">
    <property type="entry name" value="Ig/MHC_CS"/>
</dbReference>
<dbReference type="Ensembl" id="ENSAPET00000004932.1">
    <property type="protein sequence ID" value="ENSAPEP00000004807.1"/>
    <property type="gene ID" value="ENSAPEG00000003458.1"/>
</dbReference>
<dbReference type="InterPro" id="IPR050380">
    <property type="entry name" value="Immune_Resp_Modulators"/>
</dbReference>
<evidence type="ECO:0000313" key="5">
    <source>
        <dbReference type="Ensembl" id="ENSAPEP00000004807.1"/>
    </source>
</evidence>